<evidence type="ECO:0000256" key="15">
    <source>
        <dbReference type="PROSITE-ProRule" id="PRU10141"/>
    </source>
</evidence>
<dbReference type="GO" id="GO:0030553">
    <property type="term" value="F:cGMP binding"/>
    <property type="evidence" value="ECO:0007669"/>
    <property type="project" value="UniProtKB-KW"/>
</dbReference>
<feature type="domain" description="Cyclic nucleotide-binding" evidence="19">
    <location>
        <begin position="263"/>
        <end position="385"/>
    </location>
</feature>
<reference evidence="21" key="1">
    <citation type="journal article" date="2010" name="Science">
        <title>Plasticity of animal genome architecture unmasked by rapid evolution of a pelagic tunicate.</title>
        <authorList>
            <person name="Denoeud F."/>
            <person name="Henriet S."/>
            <person name="Mungpakdee S."/>
            <person name="Aury J.M."/>
            <person name="Da Silva C."/>
            <person name="Brinkmann H."/>
            <person name="Mikhaleva J."/>
            <person name="Olsen L.C."/>
            <person name="Jubin C."/>
            <person name="Canestro C."/>
            <person name="Bouquet J.M."/>
            <person name="Danks G."/>
            <person name="Poulain J."/>
            <person name="Campsteijn C."/>
            <person name="Adamski M."/>
            <person name="Cross I."/>
            <person name="Yadetie F."/>
            <person name="Muffato M."/>
            <person name="Louis A."/>
            <person name="Butcher S."/>
            <person name="Tsagkogeorga G."/>
            <person name="Konrad A."/>
            <person name="Singh S."/>
            <person name="Jensen M.F."/>
            <person name="Cong E.H."/>
            <person name="Eikeseth-Otteraa H."/>
            <person name="Noel B."/>
            <person name="Anthouard V."/>
            <person name="Porcel B.M."/>
            <person name="Kachouri-Lafond R."/>
            <person name="Nishino A."/>
            <person name="Ugolini M."/>
            <person name="Chourrout P."/>
            <person name="Nishida H."/>
            <person name="Aasland R."/>
            <person name="Huzurbazar S."/>
            <person name="Westhof E."/>
            <person name="Delsuc F."/>
            <person name="Lehrach H."/>
            <person name="Reinhardt R."/>
            <person name="Weissenbach J."/>
            <person name="Roy S.W."/>
            <person name="Artiguenave F."/>
            <person name="Postlethwait J.H."/>
            <person name="Manak J.R."/>
            <person name="Thompson E.M."/>
            <person name="Jaillon O."/>
            <person name="Du Pasquier L."/>
            <person name="Boudinot P."/>
            <person name="Liberles D.A."/>
            <person name="Volff J.N."/>
            <person name="Philippe H."/>
            <person name="Lenhard B."/>
            <person name="Roest Crollius H."/>
            <person name="Wincker P."/>
            <person name="Chourrout D."/>
        </authorList>
    </citation>
    <scope>NUCLEOTIDE SEQUENCE [LARGE SCALE GENOMIC DNA]</scope>
</reference>
<feature type="domain" description="Protein kinase" evidence="18">
    <location>
        <begin position="405"/>
        <end position="666"/>
    </location>
</feature>
<evidence type="ECO:0000256" key="6">
    <source>
        <dbReference type="ARBA" id="ARBA00022741"/>
    </source>
</evidence>
<dbReference type="SUPFAM" id="SSF51206">
    <property type="entry name" value="cAMP-binding domain-like"/>
    <property type="match status" value="2"/>
</dbReference>
<evidence type="ECO:0000256" key="1">
    <source>
        <dbReference type="ARBA" id="ARBA00006352"/>
    </source>
</evidence>
<comment type="similarity">
    <text evidence="1 12">Belongs to the protein kinase superfamily. AGC Ser/Thr protein kinase family. cGMP subfamily.</text>
</comment>
<keyword evidence="6 12" id="KW-0547">Nucleotide-binding</keyword>
<keyword evidence="3 12" id="KW-0723">Serine/threonine-protein kinase</keyword>
<evidence type="ECO:0000313" key="22">
    <source>
        <dbReference type="Proteomes" id="UP000001307"/>
    </source>
</evidence>
<proteinExistence type="inferred from homology"/>
<dbReference type="CDD" id="cd00038">
    <property type="entry name" value="CAP_ED"/>
    <property type="match status" value="2"/>
</dbReference>
<evidence type="ECO:0000259" key="19">
    <source>
        <dbReference type="PROSITE" id="PS50042"/>
    </source>
</evidence>
<evidence type="ECO:0000259" key="18">
    <source>
        <dbReference type="PROSITE" id="PS50011"/>
    </source>
</evidence>
<accession>E4X628</accession>
<dbReference type="InterPro" id="IPR000595">
    <property type="entry name" value="cNMP-bd_dom"/>
</dbReference>
<dbReference type="PROSITE" id="PS51285">
    <property type="entry name" value="AGC_KINASE_CTER"/>
    <property type="match status" value="1"/>
</dbReference>
<dbReference type="PANTHER" id="PTHR24353">
    <property type="entry name" value="CYCLIC NUCLEOTIDE-DEPENDENT PROTEIN KINASE"/>
    <property type="match status" value="1"/>
</dbReference>
<dbReference type="InterPro" id="IPR017441">
    <property type="entry name" value="Protein_kinase_ATP_BS"/>
</dbReference>
<keyword evidence="8 12" id="KW-0067">ATP-binding</keyword>
<feature type="region of interest" description="Disordered" evidence="17">
    <location>
        <begin position="107"/>
        <end position="130"/>
    </location>
</feature>
<dbReference type="PANTHER" id="PTHR24353:SF147">
    <property type="entry name" value="CGMP-DEPENDENT SERINE_THREONIN PROTEIN KINASE-RELATED"/>
    <property type="match status" value="1"/>
</dbReference>
<feature type="compositionally biased region" description="Basic and acidic residues" evidence="17">
    <location>
        <begin position="119"/>
        <end position="130"/>
    </location>
</feature>
<feature type="active site" description="Proton acceptor" evidence="13">
    <location>
        <position position="529"/>
    </location>
</feature>
<dbReference type="InParanoid" id="E4X628"/>
<dbReference type="Gene3D" id="1.10.510.10">
    <property type="entry name" value="Transferase(Phosphotransferase) domain 1"/>
    <property type="match status" value="1"/>
</dbReference>
<dbReference type="Gene3D" id="3.30.200.20">
    <property type="entry name" value="Phosphorylase Kinase, domain 1"/>
    <property type="match status" value="1"/>
</dbReference>
<dbReference type="InterPro" id="IPR002374">
    <property type="entry name" value="cGMP_dep_kinase"/>
</dbReference>
<dbReference type="PROSITE" id="PS00107">
    <property type="entry name" value="PROTEIN_KINASE_ATP"/>
    <property type="match status" value="1"/>
</dbReference>
<evidence type="ECO:0000256" key="14">
    <source>
        <dbReference type="PIRSR" id="PIRSR000559-2"/>
    </source>
</evidence>
<dbReference type="PRINTS" id="PR00103">
    <property type="entry name" value="CAMPKINASE"/>
</dbReference>
<organism evidence="21">
    <name type="scientific">Oikopleura dioica</name>
    <name type="common">Tunicate</name>
    <dbReference type="NCBI Taxonomy" id="34765"/>
    <lineage>
        <taxon>Eukaryota</taxon>
        <taxon>Metazoa</taxon>
        <taxon>Chordata</taxon>
        <taxon>Tunicata</taxon>
        <taxon>Appendicularia</taxon>
        <taxon>Copelata</taxon>
        <taxon>Oikopleuridae</taxon>
        <taxon>Oikopleura</taxon>
    </lineage>
</organism>
<dbReference type="EMBL" id="FN653026">
    <property type="protein sequence ID" value="CBY07724.1"/>
    <property type="molecule type" value="Genomic_DNA"/>
</dbReference>
<evidence type="ECO:0000256" key="4">
    <source>
        <dbReference type="ARBA" id="ARBA00022535"/>
    </source>
</evidence>
<evidence type="ECO:0000256" key="17">
    <source>
        <dbReference type="SAM" id="MobiDB-lite"/>
    </source>
</evidence>
<dbReference type="CDD" id="cd05572">
    <property type="entry name" value="STKc_cGK"/>
    <property type="match status" value="1"/>
</dbReference>
<protein>
    <recommendedName>
        <fullName evidence="2 12">cGMP-dependent protein kinase</fullName>
        <ecNumber evidence="2 12">2.7.11.12</ecNumber>
    </recommendedName>
</protein>
<evidence type="ECO:0000259" key="20">
    <source>
        <dbReference type="PROSITE" id="PS51285"/>
    </source>
</evidence>
<dbReference type="InterPro" id="IPR000719">
    <property type="entry name" value="Prot_kinase_dom"/>
</dbReference>
<evidence type="ECO:0000256" key="12">
    <source>
        <dbReference type="PIRNR" id="PIRNR000559"/>
    </source>
</evidence>
<evidence type="ECO:0000256" key="9">
    <source>
        <dbReference type="ARBA" id="ARBA00022992"/>
    </source>
</evidence>
<comment type="catalytic activity">
    <reaction evidence="10 12">
        <text>L-threonyl-[protein] + ATP = O-phospho-L-threonyl-[protein] + ADP + H(+)</text>
        <dbReference type="Rhea" id="RHEA:46608"/>
        <dbReference type="Rhea" id="RHEA-COMP:11060"/>
        <dbReference type="Rhea" id="RHEA-COMP:11605"/>
        <dbReference type="ChEBI" id="CHEBI:15378"/>
        <dbReference type="ChEBI" id="CHEBI:30013"/>
        <dbReference type="ChEBI" id="CHEBI:30616"/>
        <dbReference type="ChEBI" id="CHEBI:61977"/>
        <dbReference type="ChEBI" id="CHEBI:456216"/>
        <dbReference type="EC" id="2.7.11.12"/>
    </reaction>
</comment>
<feature type="domain" description="AGC-kinase C-terminal" evidence="20">
    <location>
        <begin position="667"/>
        <end position="717"/>
    </location>
</feature>
<dbReference type="PROSITE" id="PS00108">
    <property type="entry name" value="PROTEIN_KINASE_ST"/>
    <property type="match status" value="1"/>
</dbReference>
<dbReference type="InterPro" id="IPR035014">
    <property type="entry name" value="STKc_cGK"/>
</dbReference>
<evidence type="ECO:0000256" key="2">
    <source>
        <dbReference type="ARBA" id="ARBA00012428"/>
    </source>
</evidence>
<dbReference type="Pfam" id="PF00069">
    <property type="entry name" value="Pkinase"/>
    <property type="match status" value="1"/>
</dbReference>
<dbReference type="AlphaFoldDB" id="E4X628"/>
<keyword evidence="4 12" id="KW-0140">cGMP</keyword>
<dbReference type="EC" id="2.7.11.12" evidence="2 12"/>
<dbReference type="InterPro" id="IPR000961">
    <property type="entry name" value="AGC-kinase_C"/>
</dbReference>
<keyword evidence="16" id="KW-0175">Coiled coil</keyword>
<evidence type="ECO:0000256" key="11">
    <source>
        <dbReference type="ARBA" id="ARBA00047462"/>
    </source>
</evidence>
<comment type="catalytic activity">
    <reaction evidence="11">
        <text>L-seryl-[protein] + ATP = O-phospho-L-seryl-[protein] + ADP + H(+)</text>
        <dbReference type="Rhea" id="RHEA:17989"/>
        <dbReference type="Rhea" id="RHEA-COMP:9863"/>
        <dbReference type="Rhea" id="RHEA-COMP:11604"/>
        <dbReference type="ChEBI" id="CHEBI:15378"/>
        <dbReference type="ChEBI" id="CHEBI:29999"/>
        <dbReference type="ChEBI" id="CHEBI:30616"/>
        <dbReference type="ChEBI" id="CHEBI:83421"/>
        <dbReference type="ChEBI" id="CHEBI:456216"/>
        <dbReference type="EC" id="2.7.11.12"/>
    </reaction>
</comment>
<dbReference type="Gene3D" id="2.60.120.10">
    <property type="entry name" value="Jelly Rolls"/>
    <property type="match status" value="2"/>
</dbReference>
<dbReference type="InterPro" id="IPR008271">
    <property type="entry name" value="Ser/Thr_kinase_AS"/>
</dbReference>
<dbReference type="PROSITE" id="PS00889">
    <property type="entry name" value="CNMP_BINDING_2"/>
    <property type="match status" value="2"/>
</dbReference>
<dbReference type="PROSITE" id="PS50011">
    <property type="entry name" value="PROTEIN_KINASE_DOM"/>
    <property type="match status" value="1"/>
</dbReference>
<keyword evidence="9 12" id="KW-0142">cGMP-binding</keyword>
<dbReference type="InterPro" id="IPR018490">
    <property type="entry name" value="cNMP-bd_dom_sf"/>
</dbReference>
<evidence type="ECO:0000256" key="5">
    <source>
        <dbReference type="ARBA" id="ARBA00022679"/>
    </source>
</evidence>
<dbReference type="SMART" id="SM00220">
    <property type="entry name" value="S_TKc"/>
    <property type="match status" value="1"/>
</dbReference>
<dbReference type="GO" id="GO:0005524">
    <property type="term" value="F:ATP binding"/>
    <property type="evidence" value="ECO:0007669"/>
    <property type="project" value="UniProtKB-UniRule"/>
</dbReference>
<keyword evidence="5 12" id="KW-0808">Transferase</keyword>
<dbReference type="SMART" id="SM00100">
    <property type="entry name" value="cNMP"/>
    <property type="match status" value="2"/>
</dbReference>
<dbReference type="OrthoDB" id="63267at2759"/>
<dbReference type="Proteomes" id="UP000001307">
    <property type="component" value="Unassembled WGS sequence"/>
</dbReference>
<keyword evidence="22" id="KW-1185">Reference proteome</keyword>
<dbReference type="PIRSF" id="PIRSF000559">
    <property type="entry name" value="cGMP-dep_kinase"/>
    <property type="match status" value="1"/>
</dbReference>
<feature type="coiled-coil region" evidence="16">
    <location>
        <begin position="43"/>
        <end position="77"/>
    </location>
</feature>
<feature type="domain" description="Cyclic nucleotide-binding" evidence="19">
    <location>
        <begin position="145"/>
        <end position="243"/>
    </location>
</feature>
<dbReference type="SUPFAM" id="SSF56112">
    <property type="entry name" value="Protein kinase-like (PK-like)"/>
    <property type="match status" value="1"/>
</dbReference>
<dbReference type="GO" id="GO:0106310">
    <property type="term" value="F:protein serine kinase activity"/>
    <property type="evidence" value="ECO:0007669"/>
    <property type="project" value="RHEA"/>
</dbReference>
<dbReference type="GO" id="GO:0004692">
    <property type="term" value="F:cGMP-dependent protein kinase activity"/>
    <property type="evidence" value="ECO:0007669"/>
    <property type="project" value="UniProtKB-EC"/>
</dbReference>
<dbReference type="InterPro" id="IPR011009">
    <property type="entry name" value="Kinase-like_dom_sf"/>
</dbReference>
<evidence type="ECO:0000256" key="13">
    <source>
        <dbReference type="PIRSR" id="PIRSR000559-1"/>
    </source>
</evidence>
<dbReference type="InterPro" id="IPR018488">
    <property type="entry name" value="cNMP-bd_CS"/>
</dbReference>
<dbReference type="PROSITE" id="PS50042">
    <property type="entry name" value="CNMP_BINDING_3"/>
    <property type="match status" value="2"/>
</dbReference>
<evidence type="ECO:0000256" key="16">
    <source>
        <dbReference type="SAM" id="Coils"/>
    </source>
</evidence>
<dbReference type="Pfam" id="PF00027">
    <property type="entry name" value="cNMP_binding"/>
    <property type="match status" value="2"/>
</dbReference>
<gene>
    <name evidence="21" type="ORF">GSOID_T00002716001</name>
</gene>
<dbReference type="InterPro" id="IPR014710">
    <property type="entry name" value="RmlC-like_jellyroll"/>
</dbReference>
<evidence type="ECO:0000256" key="7">
    <source>
        <dbReference type="ARBA" id="ARBA00022777"/>
    </source>
</evidence>
<evidence type="ECO:0000256" key="10">
    <source>
        <dbReference type="ARBA" id="ARBA00047298"/>
    </source>
</evidence>
<dbReference type="PROSITE" id="PS00888">
    <property type="entry name" value="CNMP_BINDING_1"/>
    <property type="match status" value="2"/>
</dbReference>
<name>E4X628_OIKDI</name>
<evidence type="ECO:0000256" key="8">
    <source>
        <dbReference type="ARBA" id="ARBA00022840"/>
    </source>
</evidence>
<evidence type="ECO:0000313" key="21">
    <source>
        <dbReference type="EMBL" id="CBY07724.1"/>
    </source>
</evidence>
<evidence type="ECO:0000256" key="3">
    <source>
        <dbReference type="ARBA" id="ARBA00022527"/>
    </source>
</evidence>
<keyword evidence="7 12" id="KW-0418">Kinase</keyword>
<feature type="binding site" evidence="14 15">
    <location>
        <position position="435"/>
    </location>
    <ligand>
        <name>ATP</name>
        <dbReference type="ChEBI" id="CHEBI:30616"/>
    </ligand>
</feature>
<sequence>MAREDNFTKRLSRLFRYLNADIELFRTLSTVEQFQQNTQKELIDRLRAEIRDKDGIIEEKNEQIKKLQDVLIEYAKSDDETQIVQYTDSDANSPLIIKGQGQKGKQALSAETASAGSEAPEKMKASPKTEGEKKFIRNALSSNLFLKGLSLRQLDLLADYMKQMFFEDNESIIKEGELGSSMYVLSDGVLEVRKDNRILKVINEGEVFGELAILYHCKRTASVMTREKCRIWSLSRAVFQHIIKTSGKEELDKRLKYLSTVDQLKFLSKRNLHKIVDLLEEEVFAAGDTIIHQGAHGNTFYVISEGTVRISITDDKVFKGEEKTLREMGKGNYFGEMALLSEMTDKRSATVSCVTAVSCYTLDREPFRKLIGNVAEKVQTFLGNFKLILKSRTGIILLLLHSFELELITTIGVGAFGRVELVRPVGDETHSYALKRMTKSRIVEHEQQEHIKAERALLMRLSNDFIVKCYQSFRDRKFVYLLLDACLGGEVWTMIQNQGPFNERQSQFVVGCVIEAIDYLHSWGIVYRDLKPENLMTDDQGYVKLVDFGFAKQIGHKNKTWTFCGTPEYVCPEILLNTGHDLTADLWAMGCLIFEILSGRPPFSVKSGNQLEIYRNILNGIDALEFPDRISRTPRHFIKKLCRKTPRERLGAGKDGIEEIKKQKWLAAMNWNALRGRTLISPIRQPYNGPSDARNFDMFNPEIDVPPDETSGWDEDF</sequence>